<proteinExistence type="inferred from homology"/>
<feature type="active site" evidence="5">
    <location>
        <position position="114"/>
    </location>
</feature>
<dbReference type="GO" id="GO:0004252">
    <property type="term" value="F:serine-type endopeptidase activity"/>
    <property type="evidence" value="ECO:0007669"/>
    <property type="project" value="InterPro"/>
</dbReference>
<evidence type="ECO:0000256" key="4">
    <source>
        <dbReference type="ARBA" id="ARBA00022801"/>
    </source>
</evidence>
<feature type="compositionally biased region" description="Basic and acidic residues" evidence="7">
    <location>
        <begin position="1"/>
        <end position="13"/>
    </location>
</feature>
<comment type="subcellular location">
    <subcellularLocation>
        <location evidence="6">Membrane</location>
        <topology evidence="6">Single-pass type II membrane protein</topology>
    </subcellularLocation>
</comment>
<feature type="transmembrane region" description="Helical" evidence="6">
    <location>
        <begin position="27"/>
        <end position="44"/>
    </location>
</feature>
<dbReference type="PROSITE" id="PS00760">
    <property type="entry name" value="SPASE_I_2"/>
    <property type="match status" value="1"/>
</dbReference>
<dbReference type="Gene3D" id="2.10.109.10">
    <property type="entry name" value="Umud Fragment, subunit A"/>
    <property type="match status" value="1"/>
</dbReference>
<comment type="catalytic activity">
    <reaction evidence="1 6">
        <text>Cleavage of hydrophobic, N-terminal signal or leader sequences from secreted and periplasmic proteins.</text>
        <dbReference type="EC" id="3.4.21.89"/>
    </reaction>
</comment>
<keyword evidence="6" id="KW-0812">Transmembrane</keyword>
<sequence>MVDDMFAHEDGDSKPASPKRRGAPHRHLWLTIFVGTVIFIYDVFKTVSTVLGVAFLIRFFLIQPFYVSGPSMEPNFHNNEYIIVDQVTYRFRTPHRGDVVVFKWPQNTAISFIKRVIGLPGETVEVRDGRVTIYNKQNPNGALLDESYLRGADTPTDTRRTLSKDEYFVMGDNRHNSSDSRIWGPVARHLIVGKVWVVIYPFDDFHSISTPSYGKSL</sequence>
<organism evidence="9 10">
    <name type="scientific">candidate division Kazan bacterium GW2011_GWB1_52_7</name>
    <dbReference type="NCBI Taxonomy" id="1620414"/>
    <lineage>
        <taxon>Bacteria</taxon>
        <taxon>Bacteria division Kazan-3B-28</taxon>
    </lineage>
</organism>
<dbReference type="InterPro" id="IPR019758">
    <property type="entry name" value="Pept_S26A_signal_pept_1_CS"/>
</dbReference>
<dbReference type="PANTHER" id="PTHR43390">
    <property type="entry name" value="SIGNAL PEPTIDASE I"/>
    <property type="match status" value="1"/>
</dbReference>
<comment type="caution">
    <text evidence="9">The sequence shown here is derived from an EMBL/GenBank/DDBJ whole genome shotgun (WGS) entry which is preliminary data.</text>
</comment>
<keyword evidence="6" id="KW-0472">Membrane</keyword>
<evidence type="ECO:0000256" key="5">
    <source>
        <dbReference type="PIRSR" id="PIRSR600223-1"/>
    </source>
</evidence>
<dbReference type="NCBIfam" id="TIGR02227">
    <property type="entry name" value="sigpep_I_bact"/>
    <property type="match status" value="1"/>
</dbReference>
<evidence type="ECO:0000256" key="3">
    <source>
        <dbReference type="ARBA" id="ARBA00013208"/>
    </source>
</evidence>
<dbReference type="InterPro" id="IPR036286">
    <property type="entry name" value="LexA/Signal_pep-like_sf"/>
</dbReference>
<dbReference type="EMBL" id="LCRB01000002">
    <property type="protein sequence ID" value="KKW26906.1"/>
    <property type="molecule type" value="Genomic_DNA"/>
</dbReference>
<dbReference type="GO" id="GO:0009003">
    <property type="term" value="F:signal peptidase activity"/>
    <property type="evidence" value="ECO:0007669"/>
    <property type="project" value="UniProtKB-EC"/>
</dbReference>
<dbReference type="SUPFAM" id="SSF51306">
    <property type="entry name" value="LexA/Signal peptidase"/>
    <property type="match status" value="1"/>
</dbReference>
<keyword evidence="6" id="KW-1133">Transmembrane helix</keyword>
<dbReference type="InterPro" id="IPR000223">
    <property type="entry name" value="Pept_S26A_signal_pept_1"/>
</dbReference>
<feature type="domain" description="Peptidase S26" evidence="8">
    <location>
        <begin position="42"/>
        <end position="199"/>
    </location>
</feature>
<dbReference type="GO" id="GO:0016020">
    <property type="term" value="C:membrane"/>
    <property type="evidence" value="ECO:0007669"/>
    <property type="project" value="UniProtKB-SubCell"/>
</dbReference>
<reference evidence="9 10" key="1">
    <citation type="journal article" date="2015" name="Nature">
        <title>rRNA introns, odd ribosomes, and small enigmatic genomes across a large radiation of phyla.</title>
        <authorList>
            <person name="Brown C.T."/>
            <person name="Hug L.A."/>
            <person name="Thomas B.C."/>
            <person name="Sharon I."/>
            <person name="Castelle C.J."/>
            <person name="Singh A."/>
            <person name="Wilkins M.J."/>
            <person name="Williams K.H."/>
            <person name="Banfield J.F."/>
        </authorList>
    </citation>
    <scope>NUCLEOTIDE SEQUENCE [LARGE SCALE GENOMIC DNA]</scope>
</reference>
<evidence type="ECO:0000256" key="7">
    <source>
        <dbReference type="SAM" id="MobiDB-lite"/>
    </source>
</evidence>
<gene>
    <name evidence="9" type="ORF">VF00_C0002G0231</name>
</gene>
<keyword evidence="6" id="KW-0645">Protease</keyword>
<dbReference type="PATRIC" id="fig|1620414.3.peg.468"/>
<dbReference type="CDD" id="cd06530">
    <property type="entry name" value="S26_SPase_I"/>
    <property type="match status" value="1"/>
</dbReference>
<dbReference type="PANTHER" id="PTHR43390:SF1">
    <property type="entry name" value="CHLOROPLAST PROCESSING PEPTIDASE"/>
    <property type="match status" value="1"/>
</dbReference>
<dbReference type="EC" id="3.4.21.89" evidence="3 6"/>
<dbReference type="GO" id="GO:0006465">
    <property type="term" value="P:signal peptide processing"/>
    <property type="evidence" value="ECO:0007669"/>
    <property type="project" value="InterPro"/>
</dbReference>
<dbReference type="InterPro" id="IPR019533">
    <property type="entry name" value="Peptidase_S26"/>
</dbReference>
<comment type="similarity">
    <text evidence="2 6">Belongs to the peptidase S26 family.</text>
</comment>
<evidence type="ECO:0000259" key="8">
    <source>
        <dbReference type="Pfam" id="PF10502"/>
    </source>
</evidence>
<keyword evidence="4 6" id="KW-0378">Hydrolase</keyword>
<dbReference type="InterPro" id="IPR019757">
    <property type="entry name" value="Pept_S26A_signal_pept_1_Lys-AS"/>
</dbReference>
<name>A0A0G1X7E2_UNCK3</name>
<protein>
    <recommendedName>
        <fullName evidence="3 6">Signal peptidase I</fullName>
        <ecNumber evidence="3 6">3.4.21.89</ecNumber>
    </recommendedName>
</protein>
<feature type="active site" evidence="5">
    <location>
        <position position="71"/>
    </location>
</feature>
<dbReference type="Pfam" id="PF10502">
    <property type="entry name" value="Peptidase_S26"/>
    <property type="match status" value="1"/>
</dbReference>
<feature type="region of interest" description="Disordered" evidence="7">
    <location>
        <begin position="1"/>
        <end position="22"/>
    </location>
</feature>
<dbReference type="PROSITE" id="PS00761">
    <property type="entry name" value="SPASE_I_3"/>
    <property type="match status" value="1"/>
</dbReference>
<evidence type="ECO:0000256" key="2">
    <source>
        <dbReference type="ARBA" id="ARBA00009370"/>
    </source>
</evidence>
<dbReference type="AlphaFoldDB" id="A0A0G1X7E2"/>
<accession>A0A0G1X7E2</accession>
<dbReference type="PRINTS" id="PR00727">
    <property type="entry name" value="LEADERPTASE"/>
</dbReference>
<evidence type="ECO:0000256" key="6">
    <source>
        <dbReference type="RuleBase" id="RU362042"/>
    </source>
</evidence>
<evidence type="ECO:0000313" key="10">
    <source>
        <dbReference type="Proteomes" id="UP000034913"/>
    </source>
</evidence>
<evidence type="ECO:0000256" key="1">
    <source>
        <dbReference type="ARBA" id="ARBA00000677"/>
    </source>
</evidence>
<dbReference type="Proteomes" id="UP000034913">
    <property type="component" value="Unassembled WGS sequence"/>
</dbReference>
<evidence type="ECO:0000313" key="9">
    <source>
        <dbReference type="EMBL" id="KKW26906.1"/>
    </source>
</evidence>